<evidence type="ECO:0000313" key="9">
    <source>
        <dbReference type="EMBL" id="SFG03049.1"/>
    </source>
</evidence>
<protein>
    <submittedName>
        <fullName evidence="8">RNA polymerase sigma-70 factor (ECF subfamily)</fullName>
    </submittedName>
    <submittedName>
        <fullName evidence="9">RNA polymerase sigma-70 factor, ECF subfamily</fullName>
    </submittedName>
</protein>
<organism evidence="9 10">
    <name type="scientific">Actinopolymorpha cephalotaxi</name>
    <dbReference type="NCBI Taxonomy" id="504797"/>
    <lineage>
        <taxon>Bacteria</taxon>
        <taxon>Bacillati</taxon>
        <taxon>Actinomycetota</taxon>
        <taxon>Actinomycetes</taxon>
        <taxon>Propionibacteriales</taxon>
        <taxon>Actinopolymorphaceae</taxon>
        <taxon>Actinopolymorpha</taxon>
    </lineage>
</organism>
<dbReference type="STRING" id="504797.SAMN05421678_103374"/>
<dbReference type="Pfam" id="PF08281">
    <property type="entry name" value="Sigma70_r4_2"/>
    <property type="match status" value="1"/>
</dbReference>
<dbReference type="GO" id="GO:0006352">
    <property type="term" value="P:DNA-templated transcription initiation"/>
    <property type="evidence" value="ECO:0007669"/>
    <property type="project" value="InterPro"/>
</dbReference>
<dbReference type="OrthoDB" id="261230at2"/>
<evidence type="ECO:0000256" key="2">
    <source>
        <dbReference type="ARBA" id="ARBA00023015"/>
    </source>
</evidence>
<dbReference type="EMBL" id="FOOI01000003">
    <property type="protein sequence ID" value="SFG03049.1"/>
    <property type="molecule type" value="Genomic_DNA"/>
</dbReference>
<dbReference type="CDD" id="cd06171">
    <property type="entry name" value="Sigma70_r4"/>
    <property type="match status" value="1"/>
</dbReference>
<dbReference type="PANTHER" id="PTHR43133">
    <property type="entry name" value="RNA POLYMERASE ECF-TYPE SIGMA FACTO"/>
    <property type="match status" value="1"/>
</dbReference>
<keyword evidence="11" id="KW-1185">Reference proteome</keyword>
<feature type="region of interest" description="Disordered" evidence="5">
    <location>
        <begin position="43"/>
        <end position="99"/>
    </location>
</feature>
<dbReference type="Gene3D" id="1.10.10.10">
    <property type="entry name" value="Winged helix-like DNA-binding domain superfamily/Winged helix DNA-binding domain"/>
    <property type="match status" value="1"/>
</dbReference>
<dbReference type="RefSeq" id="WP_092882351.1">
    <property type="nucleotide sequence ID" value="NZ_FOOI01000003.1"/>
</dbReference>
<dbReference type="NCBIfam" id="TIGR02937">
    <property type="entry name" value="sigma70-ECF"/>
    <property type="match status" value="1"/>
</dbReference>
<evidence type="ECO:0000259" key="6">
    <source>
        <dbReference type="Pfam" id="PF04542"/>
    </source>
</evidence>
<evidence type="ECO:0000313" key="11">
    <source>
        <dbReference type="Proteomes" id="UP000533017"/>
    </source>
</evidence>
<keyword evidence="2" id="KW-0805">Transcription regulation</keyword>
<dbReference type="InterPro" id="IPR014284">
    <property type="entry name" value="RNA_pol_sigma-70_dom"/>
</dbReference>
<dbReference type="GO" id="GO:0003677">
    <property type="term" value="F:DNA binding"/>
    <property type="evidence" value="ECO:0007669"/>
    <property type="project" value="InterPro"/>
</dbReference>
<feature type="domain" description="RNA polymerase sigma-70 region 2" evidence="6">
    <location>
        <begin position="127"/>
        <end position="194"/>
    </location>
</feature>
<feature type="compositionally biased region" description="Low complexity" evidence="5">
    <location>
        <begin position="43"/>
        <end position="54"/>
    </location>
</feature>
<evidence type="ECO:0000259" key="7">
    <source>
        <dbReference type="Pfam" id="PF08281"/>
    </source>
</evidence>
<name>A0A1I2NJR5_9ACTN</name>
<evidence type="ECO:0000256" key="3">
    <source>
        <dbReference type="ARBA" id="ARBA00023082"/>
    </source>
</evidence>
<evidence type="ECO:0000313" key="8">
    <source>
        <dbReference type="EMBL" id="NYH85518.1"/>
    </source>
</evidence>
<dbReference type="InterPro" id="IPR036388">
    <property type="entry name" value="WH-like_DNA-bd_sf"/>
</dbReference>
<dbReference type="Proteomes" id="UP000199052">
    <property type="component" value="Unassembled WGS sequence"/>
</dbReference>
<dbReference type="InterPro" id="IPR013325">
    <property type="entry name" value="RNA_pol_sigma_r2"/>
</dbReference>
<dbReference type="SUPFAM" id="SSF88946">
    <property type="entry name" value="Sigma2 domain of RNA polymerase sigma factors"/>
    <property type="match status" value="1"/>
</dbReference>
<dbReference type="Pfam" id="PF04542">
    <property type="entry name" value="Sigma70_r2"/>
    <property type="match status" value="1"/>
</dbReference>
<dbReference type="AlphaFoldDB" id="A0A1I2NJR5"/>
<evidence type="ECO:0000256" key="4">
    <source>
        <dbReference type="ARBA" id="ARBA00023163"/>
    </source>
</evidence>
<evidence type="ECO:0000256" key="5">
    <source>
        <dbReference type="SAM" id="MobiDB-lite"/>
    </source>
</evidence>
<dbReference type="PANTHER" id="PTHR43133:SF57">
    <property type="entry name" value="RNA POLYMERASE SIGMA-70 FACTOR"/>
    <property type="match status" value="1"/>
</dbReference>
<sequence length="286" mass="30693">MLDDRRTTLADGAGVRELVELLRAALRTTDAWGPSGGRVLVPVSPAPGAASTSAGHLSQHSAGHSAKPGDGRLCQASHQETASPRARAGTRSADGIGGHAPADAAKARIVALVELAQRGDAEAFGQLYDHYVPSVYRYVYYRVGTHALAEDITSETFLRALRSLGSFRWQGRDFGAWLVTIARNLVTDHFKSGRFRLEVATGEILDSDSVTAGPEDDVLTRLTNEALVEALRRLGPDQQECLVMRFLNGMSVAETAQSLGKSEGAVKQLQLRAVRNLAKLLPDGLR</sequence>
<keyword evidence="4" id="KW-0804">Transcription</keyword>
<dbReference type="InterPro" id="IPR013324">
    <property type="entry name" value="RNA_pol_sigma_r3/r4-like"/>
</dbReference>
<gene>
    <name evidence="8" type="ORF">FHR37_004369</name>
    <name evidence="9" type="ORF">SAMN05421678_103374</name>
</gene>
<comment type="similarity">
    <text evidence="1">Belongs to the sigma-70 factor family. ECF subfamily.</text>
</comment>
<dbReference type="Proteomes" id="UP000533017">
    <property type="component" value="Unassembled WGS sequence"/>
</dbReference>
<reference evidence="9 10" key="1">
    <citation type="submission" date="2016-10" db="EMBL/GenBank/DDBJ databases">
        <authorList>
            <person name="de Groot N.N."/>
        </authorList>
    </citation>
    <scope>NUCLEOTIDE SEQUENCE [LARGE SCALE GENOMIC DNA]</scope>
    <source>
        <strain evidence="9 10">CPCC 202808</strain>
    </source>
</reference>
<reference evidence="8 11" key="2">
    <citation type="submission" date="2020-07" db="EMBL/GenBank/DDBJ databases">
        <title>Sequencing the genomes of 1000 actinobacteria strains.</title>
        <authorList>
            <person name="Klenk H.-P."/>
        </authorList>
    </citation>
    <scope>NUCLEOTIDE SEQUENCE [LARGE SCALE GENOMIC DNA]</scope>
    <source>
        <strain evidence="8 11">DSM 45117</strain>
    </source>
</reference>
<proteinExistence type="inferred from homology"/>
<dbReference type="EMBL" id="JACBZA010000001">
    <property type="protein sequence ID" value="NYH85518.1"/>
    <property type="molecule type" value="Genomic_DNA"/>
</dbReference>
<dbReference type="InterPro" id="IPR039425">
    <property type="entry name" value="RNA_pol_sigma-70-like"/>
</dbReference>
<dbReference type="Gene3D" id="1.10.1740.10">
    <property type="match status" value="1"/>
</dbReference>
<evidence type="ECO:0000256" key="1">
    <source>
        <dbReference type="ARBA" id="ARBA00010641"/>
    </source>
</evidence>
<dbReference type="InterPro" id="IPR013249">
    <property type="entry name" value="RNA_pol_sigma70_r4_t2"/>
</dbReference>
<dbReference type="SUPFAM" id="SSF88659">
    <property type="entry name" value="Sigma3 and sigma4 domains of RNA polymerase sigma factors"/>
    <property type="match status" value="1"/>
</dbReference>
<evidence type="ECO:0000313" key="10">
    <source>
        <dbReference type="Proteomes" id="UP000199052"/>
    </source>
</evidence>
<feature type="domain" description="RNA polymerase sigma factor 70 region 4 type 2" evidence="7">
    <location>
        <begin position="225"/>
        <end position="276"/>
    </location>
</feature>
<dbReference type="GO" id="GO:0016987">
    <property type="term" value="F:sigma factor activity"/>
    <property type="evidence" value="ECO:0007669"/>
    <property type="project" value="UniProtKB-KW"/>
</dbReference>
<keyword evidence="3" id="KW-0731">Sigma factor</keyword>
<accession>A0A1I2NJR5</accession>
<dbReference type="InterPro" id="IPR007627">
    <property type="entry name" value="RNA_pol_sigma70_r2"/>
</dbReference>